<dbReference type="EMBL" id="JAIXCQ010000001">
    <property type="protein sequence ID" value="MCA5891911.1"/>
    <property type="molecule type" value="Genomic_DNA"/>
</dbReference>
<keyword evidence="2" id="KW-1185">Reference proteome</keyword>
<dbReference type="Proteomes" id="UP001319870">
    <property type="component" value="Unassembled WGS sequence"/>
</dbReference>
<gene>
    <name evidence="1" type="ORF">LEP48_00915</name>
</gene>
<reference evidence="1 2" key="1">
    <citation type="submission" date="2021-09" db="EMBL/GenBank/DDBJ databases">
        <title>Isoptericola luteus sp. nov., a novel bacterium isolated from Harbin, the capital city of Heilongjiang province.</title>
        <authorList>
            <person name="Li J."/>
        </authorList>
    </citation>
    <scope>NUCLEOTIDE SEQUENCE [LARGE SCALE GENOMIC DNA]</scope>
    <source>
        <strain evidence="1 2">NEAU-Y5</strain>
    </source>
</reference>
<evidence type="ECO:0000313" key="2">
    <source>
        <dbReference type="Proteomes" id="UP001319870"/>
    </source>
</evidence>
<evidence type="ECO:0000313" key="1">
    <source>
        <dbReference type="EMBL" id="MCA5891911.1"/>
    </source>
</evidence>
<organism evidence="1 2">
    <name type="scientific">Isoptericola luteus</name>
    <dbReference type="NCBI Taxonomy" id="2879484"/>
    <lineage>
        <taxon>Bacteria</taxon>
        <taxon>Bacillati</taxon>
        <taxon>Actinomycetota</taxon>
        <taxon>Actinomycetes</taxon>
        <taxon>Micrococcales</taxon>
        <taxon>Promicromonosporaceae</taxon>
        <taxon>Isoptericola</taxon>
    </lineage>
</organism>
<protein>
    <recommendedName>
        <fullName evidence="3">WXG100 family type VII secretion target</fullName>
    </recommendedName>
</protein>
<evidence type="ECO:0008006" key="3">
    <source>
        <dbReference type="Google" id="ProtNLM"/>
    </source>
</evidence>
<accession>A0ABS7ZA25</accession>
<dbReference type="RefSeq" id="WP_225563635.1">
    <property type="nucleotide sequence ID" value="NZ_JAIXCQ010000001.1"/>
</dbReference>
<proteinExistence type="predicted"/>
<name>A0ABS7ZA25_9MICO</name>
<sequence length="79" mass="7886">MTSLQLPGADVAGAARAHLLGAHARVTDAVTTAHRSLAVAWSSPAADAFRADVGDLVAAVDGDLRVIEAAAASVPEGVR</sequence>
<comment type="caution">
    <text evidence="1">The sequence shown here is derived from an EMBL/GenBank/DDBJ whole genome shotgun (WGS) entry which is preliminary data.</text>
</comment>